<evidence type="ECO:0000313" key="11">
    <source>
        <dbReference type="Proteomes" id="UP000670947"/>
    </source>
</evidence>
<comment type="caution">
    <text evidence="10">The sequence shown here is derived from an EMBL/GenBank/DDBJ whole genome shotgun (WGS) entry which is preliminary data.</text>
</comment>
<dbReference type="InterPro" id="IPR008844">
    <property type="entry name" value="Spore_GerAC-like"/>
</dbReference>
<dbReference type="RefSeq" id="WP_208846822.1">
    <property type="nucleotide sequence ID" value="NZ_JAGGDJ010000003.1"/>
</dbReference>
<feature type="domain" description="Spore germination protein N-terminal" evidence="9">
    <location>
        <begin position="21"/>
        <end position="194"/>
    </location>
</feature>
<dbReference type="InterPro" id="IPR038501">
    <property type="entry name" value="Spore_GerAC_C_sf"/>
</dbReference>
<evidence type="ECO:0000256" key="5">
    <source>
        <dbReference type="ARBA" id="ARBA00023136"/>
    </source>
</evidence>
<keyword evidence="7" id="KW-0449">Lipoprotein</keyword>
<dbReference type="Pfam" id="PF25198">
    <property type="entry name" value="Spore_GerAC_N"/>
    <property type="match status" value="1"/>
</dbReference>
<dbReference type="InterPro" id="IPR057336">
    <property type="entry name" value="GerAC_N"/>
</dbReference>
<evidence type="ECO:0000256" key="6">
    <source>
        <dbReference type="ARBA" id="ARBA00023139"/>
    </source>
</evidence>
<sequence length="380" mass="42459">MKPLICIGLLILIVIISGCWDRKEINDLAFVSGSAIDLTNEGKILGTLQIPVPGSGQGSPSTGGGGSQEKFFVITGESKNISEGVQELQKKSSRQLFTAHRSVIFIGEPLARHGIEDVLDYFTHDPRNRLTTYMMVVKGTNAKEILQTKYPFELVPIEAVKEMEILGSESAVTLRDFFIAASSEGIYPVMGVIKPDFTLAGTAIFKNFKLIGYLNEKETYGFLWVADKIKRVRIYADLPQVGGNVNVRVSRATSKMIPQINGNRVKFKVLVHGEGRVDENNTSLDLNQPGNLALVRKAAEQSIKSQIQDFLFQSQKHYRTDVAGFGRKVYRDHPRNWRLLKDHWDRRFSEADVSVSVQINLRGSGLGSRPLHIKEKENKK</sequence>
<keyword evidence="6" id="KW-0564">Palmitate</keyword>
<protein>
    <submittedName>
        <fullName evidence="10">Ger(X)C family spore germination protein</fullName>
    </submittedName>
</protein>
<keyword evidence="3" id="KW-0309">Germination</keyword>
<dbReference type="Proteomes" id="UP000670947">
    <property type="component" value="Unassembled WGS sequence"/>
</dbReference>
<proteinExistence type="inferred from homology"/>
<accession>A0ABS3W660</accession>
<keyword evidence="11" id="KW-1185">Reference proteome</keyword>
<keyword evidence="5" id="KW-0472">Membrane</keyword>
<gene>
    <name evidence="10" type="ORF">I8J29_06240</name>
</gene>
<dbReference type="Pfam" id="PF05504">
    <property type="entry name" value="Spore_GerAC"/>
    <property type="match status" value="1"/>
</dbReference>
<feature type="domain" description="Spore germination GerAC-like C-terminal" evidence="8">
    <location>
        <begin position="201"/>
        <end position="365"/>
    </location>
</feature>
<dbReference type="InterPro" id="IPR046953">
    <property type="entry name" value="Spore_GerAC-like_C"/>
</dbReference>
<name>A0ABS3W660_9BACL</name>
<evidence type="ECO:0000259" key="9">
    <source>
        <dbReference type="Pfam" id="PF25198"/>
    </source>
</evidence>
<organism evidence="10 11">
    <name type="scientific">Paenibacillus artemisiicola</name>
    <dbReference type="NCBI Taxonomy" id="1172618"/>
    <lineage>
        <taxon>Bacteria</taxon>
        <taxon>Bacillati</taxon>
        <taxon>Bacillota</taxon>
        <taxon>Bacilli</taxon>
        <taxon>Bacillales</taxon>
        <taxon>Paenibacillaceae</taxon>
        <taxon>Paenibacillus</taxon>
    </lineage>
</organism>
<dbReference type="PANTHER" id="PTHR35789">
    <property type="entry name" value="SPORE GERMINATION PROTEIN B3"/>
    <property type="match status" value="1"/>
</dbReference>
<evidence type="ECO:0000313" key="10">
    <source>
        <dbReference type="EMBL" id="MBO7743789.1"/>
    </source>
</evidence>
<evidence type="ECO:0000259" key="8">
    <source>
        <dbReference type="Pfam" id="PF05504"/>
    </source>
</evidence>
<reference evidence="10 11" key="1">
    <citation type="submission" date="2021-03" db="EMBL/GenBank/DDBJ databases">
        <title>Paenibacillus artemisicola MWE-103 whole genome sequence.</title>
        <authorList>
            <person name="Ham Y.J."/>
        </authorList>
    </citation>
    <scope>NUCLEOTIDE SEQUENCE [LARGE SCALE GENOMIC DNA]</scope>
    <source>
        <strain evidence="10 11">MWE-103</strain>
    </source>
</reference>
<evidence type="ECO:0000256" key="4">
    <source>
        <dbReference type="ARBA" id="ARBA00022729"/>
    </source>
</evidence>
<evidence type="ECO:0000256" key="7">
    <source>
        <dbReference type="ARBA" id="ARBA00023288"/>
    </source>
</evidence>
<dbReference type="PANTHER" id="PTHR35789:SF1">
    <property type="entry name" value="SPORE GERMINATION PROTEIN B3"/>
    <property type="match status" value="1"/>
</dbReference>
<evidence type="ECO:0000256" key="1">
    <source>
        <dbReference type="ARBA" id="ARBA00004635"/>
    </source>
</evidence>
<dbReference type="NCBIfam" id="TIGR02887">
    <property type="entry name" value="spore_ger_x_C"/>
    <property type="match status" value="1"/>
</dbReference>
<evidence type="ECO:0000256" key="3">
    <source>
        <dbReference type="ARBA" id="ARBA00022544"/>
    </source>
</evidence>
<dbReference type="Gene3D" id="6.20.190.10">
    <property type="entry name" value="Nutrient germinant receptor protein C, domain 1"/>
    <property type="match status" value="1"/>
</dbReference>
<dbReference type="EMBL" id="JAGGDJ010000003">
    <property type="protein sequence ID" value="MBO7743789.1"/>
    <property type="molecule type" value="Genomic_DNA"/>
</dbReference>
<dbReference type="Gene3D" id="3.30.300.210">
    <property type="entry name" value="Nutrient germinant receptor protein C, domain 3"/>
    <property type="match status" value="1"/>
</dbReference>
<evidence type="ECO:0000256" key="2">
    <source>
        <dbReference type="ARBA" id="ARBA00007886"/>
    </source>
</evidence>
<dbReference type="PROSITE" id="PS51257">
    <property type="entry name" value="PROKAR_LIPOPROTEIN"/>
    <property type="match status" value="1"/>
</dbReference>
<comment type="similarity">
    <text evidence="2">Belongs to the GerABKC lipoprotein family.</text>
</comment>
<keyword evidence="4" id="KW-0732">Signal</keyword>
<comment type="subcellular location">
    <subcellularLocation>
        <location evidence="1">Membrane</location>
        <topology evidence="1">Lipid-anchor</topology>
    </subcellularLocation>
</comment>